<comment type="caution">
    <text evidence="1">The sequence shown here is derived from an EMBL/GenBank/DDBJ whole genome shotgun (WGS) entry which is preliminary data.</text>
</comment>
<gene>
    <name evidence="1" type="ORF">GCM10022410_05110</name>
</gene>
<evidence type="ECO:0000313" key="2">
    <source>
        <dbReference type="Proteomes" id="UP001501734"/>
    </source>
</evidence>
<accession>A0ABP7V758</accession>
<evidence type="ECO:0000313" key="1">
    <source>
        <dbReference type="EMBL" id="GAA4061010.1"/>
    </source>
</evidence>
<dbReference type="InterPro" id="IPR003787">
    <property type="entry name" value="Sulphur_relay_DsrE/F-like"/>
</dbReference>
<name>A0ABP7V758_9BACI</name>
<proteinExistence type="predicted"/>
<reference evidence="2" key="1">
    <citation type="journal article" date="2019" name="Int. J. Syst. Evol. Microbiol.">
        <title>The Global Catalogue of Microorganisms (GCM) 10K type strain sequencing project: providing services to taxonomists for standard genome sequencing and annotation.</title>
        <authorList>
            <consortium name="The Broad Institute Genomics Platform"/>
            <consortium name="The Broad Institute Genome Sequencing Center for Infectious Disease"/>
            <person name="Wu L."/>
            <person name="Ma J."/>
        </authorList>
    </citation>
    <scope>NUCLEOTIDE SEQUENCE [LARGE SCALE GENOMIC DNA]</scope>
    <source>
        <strain evidence="2">JCM 17250</strain>
    </source>
</reference>
<organism evidence="1 2">
    <name type="scientific">Amphibacillus indicireducens</name>
    <dbReference type="NCBI Taxonomy" id="1076330"/>
    <lineage>
        <taxon>Bacteria</taxon>
        <taxon>Bacillati</taxon>
        <taxon>Bacillota</taxon>
        <taxon>Bacilli</taxon>
        <taxon>Bacillales</taxon>
        <taxon>Bacillaceae</taxon>
        <taxon>Amphibacillus</taxon>
    </lineage>
</organism>
<dbReference type="RefSeq" id="WP_344910023.1">
    <property type="nucleotide sequence ID" value="NZ_BAABDL010000023.1"/>
</dbReference>
<dbReference type="Pfam" id="PF02635">
    <property type="entry name" value="DsrE"/>
    <property type="match status" value="1"/>
</dbReference>
<keyword evidence="2" id="KW-1185">Reference proteome</keyword>
<protein>
    <submittedName>
        <fullName evidence="1">Uncharacterized protein</fullName>
    </submittedName>
</protein>
<dbReference type="Proteomes" id="UP001501734">
    <property type="component" value="Unassembled WGS sequence"/>
</dbReference>
<dbReference type="Gene3D" id="3.40.1260.10">
    <property type="entry name" value="DsrEFH-like"/>
    <property type="match status" value="1"/>
</dbReference>
<dbReference type="InterPro" id="IPR027396">
    <property type="entry name" value="DsrEFH-like"/>
</dbReference>
<dbReference type="EMBL" id="BAABDL010000023">
    <property type="protein sequence ID" value="GAA4061010.1"/>
    <property type="molecule type" value="Genomic_DNA"/>
</dbReference>
<dbReference type="SUPFAM" id="SSF75169">
    <property type="entry name" value="DsrEFH-like"/>
    <property type="match status" value="1"/>
</dbReference>
<sequence>MANFPKDSLAGFLEKGGKLLVCNSCMIHNNVSEADGLIEDIVIITAGDVIDYVTNAKSTLQLN</sequence>